<evidence type="ECO:0000313" key="5">
    <source>
        <dbReference type="Proteomes" id="UP000639772"/>
    </source>
</evidence>
<dbReference type="EMBL" id="JADCNL010000002">
    <property type="protein sequence ID" value="KAG0492463.1"/>
    <property type="molecule type" value="Genomic_DNA"/>
</dbReference>
<keyword evidence="4" id="KW-1185">Reference proteome</keyword>
<evidence type="ECO:0000313" key="4">
    <source>
        <dbReference type="Proteomes" id="UP000636800"/>
    </source>
</evidence>
<dbReference type="Proteomes" id="UP000636800">
    <property type="component" value="Chromosome 2"/>
</dbReference>
<evidence type="ECO:0000256" key="1">
    <source>
        <dbReference type="SAM" id="Phobius"/>
    </source>
</evidence>
<accession>A0A835RZP1</accession>
<dbReference type="EMBL" id="JADCNM010000002">
    <property type="protein sequence ID" value="KAG0494507.1"/>
    <property type="molecule type" value="Genomic_DNA"/>
</dbReference>
<organism evidence="3 5">
    <name type="scientific">Vanilla planifolia</name>
    <name type="common">Vanilla</name>
    <dbReference type="NCBI Taxonomy" id="51239"/>
    <lineage>
        <taxon>Eukaryota</taxon>
        <taxon>Viridiplantae</taxon>
        <taxon>Streptophyta</taxon>
        <taxon>Embryophyta</taxon>
        <taxon>Tracheophyta</taxon>
        <taxon>Spermatophyta</taxon>
        <taxon>Magnoliopsida</taxon>
        <taxon>Liliopsida</taxon>
        <taxon>Asparagales</taxon>
        <taxon>Orchidaceae</taxon>
        <taxon>Vanilloideae</taxon>
        <taxon>Vanilleae</taxon>
        <taxon>Vanilla</taxon>
    </lineage>
</organism>
<evidence type="ECO:0000313" key="2">
    <source>
        <dbReference type="EMBL" id="KAG0492463.1"/>
    </source>
</evidence>
<comment type="caution">
    <text evidence="3">The sequence shown here is derived from an EMBL/GenBank/DDBJ whole genome shotgun (WGS) entry which is preliminary data.</text>
</comment>
<keyword evidence="1" id="KW-0472">Membrane</keyword>
<dbReference type="AlphaFoldDB" id="A0A835RZP1"/>
<reference evidence="4 5" key="1">
    <citation type="journal article" date="2020" name="Nat. Food">
        <title>A phased Vanilla planifolia genome enables genetic improvement of flavour and production.</title>
        <authorList>
            <person name="Hasing T."/>
            <person name="Tang H."/>
            <person name="Brym M."/>
            <person name="Khazi F."/>
            <person name="Huang T."/>
            <person name="Chambers A.H."/>
        </authorList>
    </citation>
    <scope>NUCLEOTIDE SEQUENCE [LARGE SCALE GENOMIC DNA]</scope>
    <source>
        <tissue evidence="3">Leaf</tissue>
    </source>
</reference>
<keyword evidence="1" id="KW-0812">Transmembrane</keyword>
<dbReference type="Proteomes" id="UP000639772">
    <property type="component" value="Unassembled WGS sequence"/>
</dbReference>
<sequence length="123" mass="14038">MNSLALFDHFSSLETYNHTLYDSSCDGFGKIVSTLVARHYNLWIFICTFTIILFAMTSTFSAQGKPTLFFDSICLMSLLIIRSQFSCSFIFWLLIALLSTVMDALQLSSRENKKTKAFSLFLK</sequence>
<gene>
    <name evidence="3" type="ORF">HPP92_005501</name>
    <name evidence="2" type="ORF">HPP92_005861</name>
</gene>
<proteinExistence type="predicted"/>
<evidence type="ECO:0000313" key="3">
    <source>
        <dbReference type="EMBL" id="KAG0494507.1"/>
    </source>
</evidence>
<name>A0A835RZP1_VANPL</name>
<feature type="transmembrane region" description="Helical" evidence="1">
    <location>
        <begin position="40"/>
        <end position="60"/>
    </location>
</feature>
<feature type="transmembrane region" description="Helical" evidence="1">
    <location>
        <begin position="89"/>
        <end position="107"/>
    </location>
</feature>
<keyword evidence="1" id="KW-1133">Transmembrane helix</keyword>
<protein>
    <submittedName>
        <fullName evidence="3">Uncharacterized protein</fullName>
    </submittedName>
</protein>